<comment type="caution">
    <text evidence="3">The sequence shown here is derived from an EMBL/GenBank/DDBJ whole genome shotgun (WGS) entry which is preliminary data.</text>
</comment>
<name>A0A5A7QES3_STRAF</name>
<keyword evidence="4" id="KW-1185">Reference proteome</keyword>
<feature type="non-terminal residue" evidence="3">
    <location>
        <position position="225"/>
    </location>
</feature>
<feature type="region of interest" description="Disordered" evidence="2">
    <location>
        <begin position="81"/>
        <end position="101"/>
    </location>
</feature>
<evidence type="ECO:0000313" key="4">
    <source>
        <dbReference type="Proteomes" id="UP000325081"/>
    </source>
</evidence>
<evidence type="ECO:0000256" key="1">
    <source>
        <dbReference type="SAM" id="Coils"/>
    </source>
</evidence>
<proteinExistence type="predicted"/>
<evidence type="ECO:0000256" key="2">
    <source>
        <dbReference type="SAM" id="MobiDB-lite"/>
    </source>
</evidence>
<sequence length="225" mass="25512">MECVAAATGAEYATAIQGRIPRRKLSSHSRYSVRLVPGSNPRPFTLLLSIDERKKPRPKRDCISPSLALVDDPLLRQNTEDDATLLSPGQEDEDGKTTKLDEDEGCRVGLKRVWHRRFREVDYDMSESSNTSGLWECWCGKRAKIVTSWTVDNLGRRFQTCAIGKVCRWAAHIDHGWTLLCVNGLKELSRRVNALEARNDNLKEQNTNLQERVEHLQALNNTLVA</sequence>
<dbReference type="OrthoDB" id="1675519at2759"/>
<reference evidence="4" key="1">
    <citation type="journal article" date="2019" name="Curr. Biol.">
        <title>Genome Sequence of Striga asiatica Provides Insight into the Evolution of Plant Parasitism.</title>
        <authorList>
            <person name="Yoshida S."/>
            <person name="Kim S."/>
            <person name="Wafula E.K."/>
            <person name="Tanskanen J."/>
            <person name="Kim Y.M."/>
            <person name="Honaas L."/>
            <person name="Yang Z."/>
            <person name="Spallek T."/>
            <person name="Conn C.E."/>
            <person name="Ichihashi Y."/>
            <person name="Cheong K."/>
            <person name="Cui S."/>
            <person name="Der J.P."/>
            <person name="Gundlach H."/>
            <person name="Jiao Y."/>
            <person name="Hori C."/>
            <person name="Ishida J.K."/>
            <person name="Kasahara H."/>
            <person name="Kiba T."/>
            <person name="Kim M.S."/>
            <person name="Koo N."/>
            <person name="Laohavisit A."/>
            <person name="Lee Y.H."/>
            <person name="Lumba S."/>
            <person name="McCourt P."/>
            <person name="Mortimer J.C."/>
            <person name="Mutuku J.M."/>
            <person name="Nomura T."/>
            <person name="Sasaki-Sekimoto Y."/>
            <person name="Seto Y."/>
            <person name="Wang Y."/>
            <person name="Wakatake T."/>
            <person name="Sakakibara H."/>
            <person name="Demura T."/>
            <person name="Yamaguchi S."/>
            <person name="Yoneyama K."/>
            <person name="Manabe R.I."/>
            <person name="Nelson D.C."/>
            <person name="Schulman A.H."/>
            <person name="Timko M.P."/>
            <person name="dePamphilis C.W."/>
            <person name="Choi D."/>
            <person name="Shirasu K."/>
        </authorList>
    </citation>
    <scope>NUCLEOTIDE SEQUENCE [LARGE SCALE GENOMIC DNA]</scope>
    <source>
        <strain evidence="4">cv. UVA1</strain>
    </source>
</reference>
<organism evidence="3 4">
    <name type="scientific">Striga asiatica</name>
    <name type="common">Asiatic witchweed</name>
    <name type="synonym">Buchnera asiatica</name>
    <dbReference type="NCBI Taxonomy" id="4170"/>
    <lineage>
        <taxon>Eukaryota</taxon>
        <taxon>Viridiplantae</taxon>
        <taxon>Streptophyta</taxon>
        <taxon>Embryophyta</taxon>
        <taxon>Tracheophyta</taxon>
        <taxon>Spermatophyta</taxon>
        <taxon>Magnoliopsida</taxon>
        <taxon>eudicotyledons</taxon>
        <taxon>Gunneridae</taxon>
        <taxon>Pentapetalae</taxon>
        <taxon>asterids</taxon>
        <taxon>lamiids</taxon>
        <taxon>Lamiales</taxon>
        <taxon>Orobanchaceae</taxon>
        <taxon>Buchnereae</taxon>
        <taxon>Striga</taxon>
    </lineage>
</organism>
<accession>A0A5A7QES3</accession>
<keyword evidence="1" id="KW-0175">Coiled coil</keyword>
<dbReference type="Proteomes" id="UP000325081">
    <property type="component" value="Unassembled WGS sequence"/>
</dbReference>
<protein>
    <submittedName>
        <fullName evidence="3">GRF zinc finger containing protein</fullName>
    </submittedName>
</protein>
<gene>
    <name evidence="3" type="ORF">STAS_20687</name>
</gene>
<evidence type="ECO:0000313" key="3">
    <source>
        <dbReference type="EMBL" id="GER43813.1"/>
    </source>
</evidence>
<feature type="coiled-coil region" evidence="1">
    <location>
        <begin position="185"/>
        <end position="219"/>
    </location>
</feature>
<dbReference type="AlphaFoldDB" id="A0A5A7QES3"/>
<dbReference type="EMBL" id="BKCP01006737">
    <property type="protein sequence ID" value="GER43813.1"/>
    <property type="molecule type" value="Genomic_DNA"/>
</dbReference>